<sequence length="87" mass="10175">MTIELEKETHQEAVKSIERYFQQQMEEPIGNLQAGALLGFILDEIGPSIYNNAVRDVQNQLQQRVLELDIDVHEQEFGYWNKSKRGR</sequence>
<name>A0A840RU94_9BURK</name>
<comment type="caution">
    <text evidence="1">The sequence shown here is derived from an EMBL/GenBank/DDBJ whole genome shotgun (WGS) entry which is preliminary data.</text>
</comment>
<evidence type="ECO:0000313" key="2">
    <source>
        <dbReference type="Proteomes" id="UP000571084"/>
    </source>
</evidence>
<protein>
    <submittedName>
        <fullName evidence="1">Uncharacterized protein (DUF2164 family)</fullName>
    </submittedName>
</protein>
<organism evidence="1 2">
    <name type="scientific">Glaciimonas immobilis</name>
    <dbReference type="NCBI Taxonomy" id="728004"/>
    <lineage>
        <taxon>Bacteria</taxon>
        <taxon>Pseudomonadati</taxon>
        <taxon>Pseudomonadota</taxon>
        <taxon>Betaproteobacteria</taxon>
        <taxon>Burkholderiales</taxon>
        <taxon>Oxalobacteraceae</taxon>
        <taxon>Glaciimonas</taxon>
    </lineage>
</organism>
<evidence type="ECO:0000313" key="1">
    <source>
        <dbReference type="EMBL" id="MBB5200254.1"/>
    </source>
</evidence>
<dbReference type="RefSeq" id="WP_168051508.1">
    <property type="nucleotide sequence ID" value="NZ_JAAOZT010000001.1"/>
</dbReference>
<proteinExistence type="predicted"/>
<dbReference type="AlphaFoldDB" id="A0A840RU94"/>
<reference evidence="1 2" key="1">
    <citation type="submission" date="2020-08" db="EMBL/GenBank/DDBJ databases">
        <title>Genomic Encyclopedia of Type Strains, Phase IV (KMG-IV): sequencing the most valuable type-strain genomes for metagenomic binning, comparative biology and taxonomic classification.</title>
        <authorList>
            <person name="Goeker M."/>
        </authorList>
    </citation>
    <scope>NUCLEOTIDE SEQUENCE [LARGE SCALE GENOMIC DNA]</scope>
    <source>
        <strain evidence="1 2">DSM 23240</strain>
    </source>
</reference>
<dbReference type="Pfam" id="PF09932">
    <property type="entry name" value="DUF2164"/>
    <property type="match status" value="1"/>
</dbReference>
<accession>A0A840RU94</accession>
<dbReference type="EMBL" id="JACHHQ010000004">
    <property type="protein sequence ID" value="MBB5200254.1"/>
    <property type="molecule type" value="Genomic_DNA"/>
</dbReference>
<dbReference type="Proteomes" id="UP000571084">
    <property type="component" value="Unassembled WGS sequence"/>
</dbReference>
<dbReference type="InterPro" id="IPR018680">
    <property type="entry name" value="DUF2164"/>
</dbReference>
<gene>
    <name evidence="1" type="ORF">HNR39_002089</name>
</gene>
<keyword evidence="2" id="KW-1185">Reference proteome</keyword>